<accession>A0A8J6MZA9</accession>
<sequence>MENQMTIEKLTKFFGICFLLTAGLLVLWFVVFLVWGDFAFNVHSKLLNIQRPGWEMMNFCGMGFIKILAWVFFLIPYIALKIVGRRKNGAA</sequence>
<comment type="caution">
    <text evidence="3">The sequence shown here is derived from an EMBL/GenBank/DDBJ whole genome shotgun (WGS) entry which is preliminary data.</text>
</comment>
<dbReference type="EMBL" id="JACNJD010000185">
    <property type="protein sequence ID" value="MBC8177086.1"/>
    <property type="molecule type" value="Genomic_DNA"/>
</dbReference>
<dbReference type="AlphaFoldDB" id="A0A8J6MZA9"/>
<dbReference type="InterPro" id="IPR049220">
    <property type="entry name" value="DUF6868"/>
</dbReference>
<keyword evidence="1" id="KW-0472">Membrane</keyword>
<evidence type="ECO:0000313" key="3">
    <source>
        <dbReference type="EMBL" id="MBC8177086.1"/>
    </source>
</evidence>
<reference evidence="3 4" key="1">
    <citation type="submission" date="2020-08" db="EMBL/GenBank/DDBJ databases">
        <title>Bridging the membrane lipid divide: bacteria of the FCB group superphylum have the potential to synthesize archaeal ether lipids.</title>
        <authorList>
            <person name="Villanueva L."/>
            <person name="Von Meijenfeldt F.A.B."/>
            <person name="Westbye A.B."/>
            <person name="Yadav S."/>
            <person name="Hopmans E.C."/>
            <person name="Dutilh B.E."/>
            <person name="Sinninghe Damste J.S."/>
        </authorList>
    </citation>
    <scope>NUCLEOTIDE SEQUENCE [LARGE SCALE GENOMIC DNA]</scope>
    <source>
        <strain evidence="3">NIOZ-UU27</strain>
    </source>
</reference>
<dbReference type="Proteomes" id="UP000650524">
    <property type="component" value="Unassembled WGS sequence"/>
</dbReference>
<keyword evidence="1" id="KW-0812">Transmembrane</keyword>
<evidence type="ECO:0000313" key="4">
    <source>
        <dbReference type="Proteomes" id="UP000650524"/>
    </source>
</evidence>
<protein>
    <recommendedName>
        <fullName evidence="2">DUF6868 domain-containing protein</fullName>
    </recommendedName>
</protein>
<evidence type="ECO:0000259" key="2">
    <source>
        <dbReference type="Pfam" id="PF21742"/>
    </source>
</evidence>
<organism evidence="3 4">
    <name type="scientific">Candidatus Desulfacyla euxinica</name>
    <dbReference type="NCBI Taxonomy" id="2841693"/>
    <lineage>
        <taxon>Bacteria</taxon>
        <taxon>Deltaproteobacteria</taxon>
        <taxon>Candidatus Desulfacyla</taxon>
    </lineage>
</organism>
<feature type="domain" description="DUF6868" evidence="2">
    <location>
        <begin position="5"/>
        <end position="83"/>
    </location>
</feature>
<name>A0A8J6MZA9_9DELT</name>
<keyword evidence="1" id="KW-1133">Transmembrane helix</keyword>
<evidence type="ECO:0000256" key="1">
    <source>
        <dbReference type="SAM" id="Phobius"/>
    </source>
</evidence>
<gene>
    <name evidence="3" type="ORF">H8E19_06730</name>
</gene>
<proteinExistence type="predicted"/>
<feature type="transmembrane region" description="Helical" evidence="1">
    <location>
        <begin position="12"/>
        <end position="36"/>
    </location>
</feature>
<feature type="transmembrane region" description="Helical" evidence="1">
    <location>
        <begin position="56"/>
        <end position="80"/>
    </location>
</feature>
<dbReference type="Pfam" id="PF21742">
    <property type="entry name" value="DUF6868"/>
    <property type="match status" value="1"/>
</dbReference>